<evidence type="ECO:0000313" key="6">
    <source>
        <dbReference type="Proteomes" id="UP000319212"/>
    </source>
</evidence>
<organism evidence="5 6">
    <name type="scientific">Variovorax guangxiensis</name>
    <dbReference type="NCBI Taxonomy" id="1775474"/>
    <lineage>
        <taxon>Bacteria</taxon>
        <taxon>Pseudomonadati</taxon>
        <taxon>Pseudomonadota</taxon>
        <taxon>Betaproteobacteria</taxon>
        <taxon>Burkholderiales</taxon>
        <taxon>Comamonadaceae</taxon>
        <taxon>Variovorax</taxon>
    </lineage>
</organism>
<dbReference type="PANTHER" id="PTHR43489:SF13">
    <property type="entry name" value="HYDROXYPYRUVATE ISOMERASE"/>
    <property type="match status" value="1"/>
</dbReference>
<evidence type="ECO:0000259" key="4">
    <source>
        <dbReference type="Pfam" id="PF01261"/>
    </source>
</evidence>
<dbReference type="GO" id="GO:0046487">
    <property type="term" value="P:glyoxylate metabolic process"/>
    <property type="evidence" value="ECO:0007669"/>
    <property type="project" value="TreeGrafter"/>
</dbReference>
<accession>A0A502DUN2</accession>
<evidence type="ECO:0000256" key="3">
    <source>
        <dbReference type="PIRSR" id="PIRSR006241-50"/>
    </source>
</evidence>
<dbReference type="InterPro" id="IPR053398">
    <property type="entry name" value="HPT_OtnI_isomerases"/>
</dbReference>
<dbReference type="InterPro" id="IPR050417">
    <property type="entry name" value="Sugar_Epim/Isomerase"/>
</dbReference>
<comment type="similarity">
    <text evidence="2">Belongs to the hyi family.</text>
</comment>
<dbReference type="PIRSF" id="PIRSF006241">
    <property type="entry name" value="HyI"/>
    <property type="match status" value="1"/>
</dbReference>
<proteinExistence type="inferred from homology"/>
<comment type="caution">
    <text evidence="5">The sequence shown here is derived from an EMBL/GenBank/DDBJ whole genome shotgun (WGS) entry which is preliminary data.</text>
</comment>
<reference evidence="5 6" key="1">
    <citation type="journal article" date="2019" name="Environ. Microbiol.">
        <title>Species interactions and distinct microbial communities in high Arctic permafrost affected cryosols are associated with the CH4 and CO2 gas fluxes.</title>
        <authorList>
            <person name="Altshuler I."/>
            <person name="Hamel J."/>
            <person name="Turney S."/>
            <person name="Magnuson E."/>
            <person name="Levesque R."/>
            <person name="Greer C."/>
            <person name="Whyte L.G."/>
        </authorList>
    </citation>
    <scope>NUCLEOTIDE SEQUENCE [LARGE SCALE GENOMIC DNA]</scope>
    <source>
        <strain evidence="5 6">S06.C</strain>
    </source>
</reference>
<evidence type="ECO:0000313" key="5">
    <source>
        <dbReference type="EMBL" id="TPG29043.1"/>
    </source>
</evidence>
<dbReference type="EMBL" id="RCZI01000002">
    <property type="protein sequence ID" value="TPG29043.1"/>
    <property type="molecule type" value="Genomic_DNA"/>
</dbReference>
<dbReference type="NCBIfam" id="NF043033">
    <property type="entry name" value="OxoTetrIsom"/>
    <property type="match status" value="1"/>
</dbReference>
<dbReference type="AlphaFoldDB" id="A0A502DUN2"/>
<dbReference type="PANTHER" id="PTHR43489">
    <property type="entry name" value="ISOMERASE"/>
    <property type="match status" value="1"/>
</dbReference>
<keyword evidence="5" id="KW-0670">Pyruvate</keyword>
<dbReference type="Proteomes" id="UP000319212">
    <property type="component" value="Unassembled WGS sequence"/>
</dbReference>
<dbReference type="SUPFAM" id="SSF51658">
    <property type="entry name" value="Xylose isomerase-like"/>
    <property type="match status" value="1"/>
</dbReference>
<keyword evidence="1 2" id="KW-0413">Isomerase</keyword>
<dbReference type="Pfam" id="PF01261">
    <property type="entry name" value="AP_endonuc_2"/>
    <property type="match status" value="1"/>
</dbReference>
<gene>
    <name evidence="5" type="ORF">EAH82_09750</name>
</gene>
<protein>
    <submittedName>
        <fullName evidence="5">Hydroxypyruvate isomerase</fullName>
    </submittedName>
</protein>
<dbReference type="GO" id="GO:0008903">
    <property type="term" value="F:hydroxypyruvate isomerase activity"/>
    <property type="evidence" value="ECO:0007669"/>
    <property type="project" value="TreeGrafter"/>
</dbReference>
<dbReference type="InterPro" id="IPR013022">
    <property type="entry name" value="Xyl_isomerase-like_TIM-brl"/>
</dbReference>
<evidence type="ECO:0000256" key="2">
    <source>
        <dbReference type="PIRNR" id="PIRNR006241"/>
    </source>
</evidence>
<name>A0A502DUN2_9BURK</name>
<dbReference type="Gene3D" id="3.20.20.150">
    <property type="entry name" value="Divalent-metal-dependent TIM barrel enzymes"/>
    <property type="match status" value="1"/>
</dbReference>
<dbReference type="FunFam" id="3.20.20.150:FF:000007">
    <property type="entry name" value="Hydroxypyruvate isomerase"/>
    <property type="match status" value="1"/>
</dbReference>
<dbReference type="InterPro" id="IPR036237">
    <property type="entry name" value="Xyl_isomerase-like_sf"/>
</dbReference>
<dbReference type="OrthoDB" id="9786584at2"/>
<feature type="domain" description="Xylose isomerase-like TIM barrel" evidence="4">
    <location>
        <begin position="21"/>
        <end position="267"/>
    </location>
</feature>
<sequence length="273" mass="29661">MPRFAANLSMLYPELDFLDRFDAAAKDGFAGVEYLFPYAFPATEIAARLKANGLKQVLFNAPPGNWDGGERGLACLPGREGEFRDGIAKALDYAAALDCPRVHVMAGLLPASLARETGKATYVENLRWAAGEAAKAGRDLLIEPINTRDIPGFFLNRQDEAHAIVEAIGASNLKVQFDLYHCQIVEGDVAMKIRKYLPTGRVGHIQIAGVPERHEPDIGELNHPYLFKVIDEVSAQCGWDGWVGGEYRPARGAVPNGTSDGLAWLRAAKALSA</sequence>
<feature type="active site" description="Proton donor/acceptor" evidence="3">
    <location>
        <position position="143"/>
    </location>
</feature>
<dbReference type="RefSeq" id="WP_140841174.1">
    <property type="nucleotide sequence ID" value="NZ_RCZI01000002.1"/>
</dbReference>
<evidence type="ECO:0000256" key="1">
    <source>
        <dbReference type="ARBA" id="ARBA00023235"/>
    </source>
</evidence>
<dbReference type="InterPro" id="IPR026040">
    <property type="entry name" value="HyI-like"/>
</dbReference>
<feature type="active site" description="Proton donor/acceptor" evidence="3">
    <location>
        <position position="246"/>
    </location>
</feature>